<sequence length="744" mass="83802">MPQGQLSDLDFKSAVGKVDVAFQALGLSTVQIQDITKQTTFPTDELKDVLKKVEDLKKELSEKETQLQGLEDQLQETEEQRQGLEYQLQETEQQRQVLEDQLQNDIPPFCILPPKPSHDVADRVGEVANITQQLKELKQANENNVSYLYISGNPGSGKSQLAGLLAKRFYDDALEDPCASAFVMTLNAESLDTLQESYFSFARQLKCPEYAVTNILNSKDLKIEEKIVNLKTLIGTKIGSYTSWLLVVDNVKSTSEMHVHLPKTGNEQWARGQLLITTQDTKSIPLTNSFIQHISVSKGMESNESICLLAKLSGIDDNEKGKMVAQALDYQPLALASAATYVKQIRQSKITSHFGWNEYMDKLEKGKRGITETTLAETNPSYQKSMTLATALAVKEMIASDTVIVHAFSFLSLCAPQPLSPEIMINYIQNIDDEIEDKEMIMMRIQRCSLLLLEEDETGVYIRVHQVVRDVIKTVIKDYLASHRLEAINGAVTAFNRFIEDNLADNWLMQSNSIAPHLKAFVVNIENLFSKENLSQVFKTGMLKLGQICQNHCDFPTAIKYYEYSLVTYLEKLGPKHIHVAATYNNFGSVHQVLGDFERAKEYHHHALNIYLKELGPDHVDVAATYNNLGSVHQALGDFQRAKEYHDHALNIYLKTLGPEHIDIAATYNNLGSDHQALGDFEHAKKYHHHALNIYLTKLGPEHVHVAATYSHLGSVHQELGDFGQAKEYHHFALNIRSEKTSRA</sequence>
<accession>A0A9W9YL35</accession>
<dbReference type="PANTHER" id="PTHR45641:SF19">
    <property type="entry name" value="NEPHROCYSTIN-3"/>
    <property type="match status" value="1"/>
</dbReference>
<dbReference type="AlphaFoldDB" id="A0A9W9YL35"/>
<evidence type="ECO:0000256" key="2">
    <source>
        <dbReference type="ARBA" id="ARBA00022803"/>
    </source>
</evidence>
<dbReference type="InterPro" id="IPR011990">
    <property type="entry name" value="TPR-like_helical_dom_sf"/>
</dbReference>
<evidence type="ECO:0008006" key="7">
    <source>
        <dbReference type="Google" id="ProtNLM"/>
    </source>
</evidence>
<gene>
    <name evidence="5" type="ORF">OS493_037640</name>
</gene>
<evidence type="ECO:0000256" key="3">
    <source>
        <dbReference type="PROSITE-ProRule" id="PRU00339"/>
    </source>
</evidence>
<proteinExistence type="predicted"/>
<evidence type="ECO:0000256" key="4">
    <source>
        <dbReference type="SAM" id="MobiDB-lite"/>
    </source>
</evidence>
<dbReference type="EMBL" id="MU827375">
    <property type="protein sequence ID" value="KAJ7350953.1"/>
    <property type="molecule type" value="Genomic_DNA"/>
</dbReference>
<dbReference type="PROSITE" id="PS50005">
    <property type="entry name" value="TPR"/>
    <property type="match status" value="3"/>
</dbReference>
<dbReference type="PANTHER" id="PTHR45641">
    <property type="entry name" value="TETRATRICOPEPTIDE REPEAT PROTEIN (AFU_ORTHOLOGUE AFUA_6G03870)"/>
    <property type="match status" value="1"/>
</dbReference>
<evidence type="ECO:0000313" key="6">
    <source>
        <dbReference type="Proteomes" id="UP001163046"/>
    </source>
</evidence>
<keyword evidence="6" id="KW-1185">Reference proteome</keyword>
<feature type="repeat" description="TPR" evidence="3">
    <location>
        <begin position="581"/>
        <end position="614"/>
    </location>
</feature>
<feature type="repeat" description="TPR" evidence="3">
    <location>
        <begin position="707"/>
        <end position="740"/>
    </location>
</feature>
<keyword evidence="1" id="KW-0677">Repeat</keyword>
<dbReference type="Pfam" id="PF13424">
    <property type="entry name" value="TPR_12"/>
    <property type="match status" value="2"/>
</dbReference>
<dbReference type="OrthoDB" id="381520at2759"/>
<dbReference type="SUPFAM" id="SSF57997">
    <property type="entry name" value="Tropomyosin"/>
    <property type="match status" value="1"/>
</dbReference>
<dbReference type="InterPro" id="IPR027417">
    <property type="entry name" value="P-loop_NTPase"/>
</dbReference>
<dbReference type="InterPro" id="IPR019734">
    <property type="entry name" value="TPR_rpt"/>
</dbReference>
<dbReference type="SMART" id="SM00028">
    <property type="entry name" value="TPR"/>
    <property type="match status" value="4"/>
</dbReference>
<dbReference type="SUPFAM" id="SSF48452">
    <property type="entry name" value="TPR-like"/>
    <property type="match status" value="2"/>
</dbReference>
<dbReference type="Gene3D" id="3.40.50.300">
    <property type="entry name" value="P-loop containing nucleotide triphosphate hydrolases"/>
    <property type="match status" value="1"/>
</dbReference>
<comment type="caution">
    <text evidence="5">The sequence shown here is derived from an EMBL/GenBank/DDBJ whole genome shotgun (WGS) entry which is preliminary data.</text>
</comment>
<organism evidence="5 6">
    <name type="scientific">Desmophyllum pertusum</name>
    <dbReference type="NCBI Taxonomy" id="174260"/>
    <lineage>
        <taxon>Eukaryota</taxon>
        <taxon>Metazoa</taxon>
        <taxon>Cnidaria</taxon>
        <taxon>Anthozoa</taxon>
        <taxon>Hexacorallia</taxon>
        <taxon>Scleractinia</taxon>
        <taxon>Caryophylliina</taxon>
        <taxon>Caryophylliidae</taxon>
        <taxon>Desmophyllum</taxon>
    </lineage>
</organism>
<name>A0A9W9YL35_9CNID</name>
<feature type="repeat" description="TPR" evidence="3">
    <location>
        <begin position="623"/>
        <end position="656"/>
    </location>
</feature>
<dbReference type="Gene3D" id="1.25.40.10">
    <property type="entry name" value="Tetratricopeptide repeat domain"/>
    <property type="match status" value="1"/>
</dbReference>
<reference evidence="5" key="1">
    <citation type="submission" date="2023-01" db="EMBL/GenBank/DDBJ databases">
        <title>Genome assembly of the deep-sea coral Lophelia pertusa.</title>
        <authorList>
            <person name="Herrera S."/>
            <person name="Cordes E."/>
        </authorList>
    </citation>
    <scope>NUCLEOTIDE SEQUENCE</scope>
    <source>
        <strain evidence="5">USNM1676648</strain>
        <tissue evidence="5">Polyp</tissue>
    </source>
</reference>
<feature type="region of interest" description="Disordered" evidence="4">
    <location>
        <begin position="62"/>
        <end position="82"/>
    </location>
</feature>
<protein>
    <recommendedName>
        <fullName evidence="7">Nephrocystin-3</fullName>
    </recommendedName>
</protein>
<evidence type="ECO:0000256" key="1">
    <source>
        <dbReference type="ARBA" id="ARBA00022737"/>
    </source>
</evidence>
<evidence type="ECO:0000313" key="5">
    <source>
        <dbReference type="EMBL" id="KAJ7350953.1"/>
    </source>
</evidence>
<dbReference type="Proteomes" id="UP001163046">
    <property type="component" value="Unassembled WGS sequence"/>
</dbReference>
<dbReference type="SUPFAM" id="SSF52540">
    <property type="entry name" value="P-loop containing nucleoside triphosphate hydrolases"/>
    <property type="match status" value="1"/>
</dbReference>
<keyword evidence="2 3" id="KW-0802">TPR repeat</keyword>